<organism evidence="16 17">
    <name type="scientific">Campylobacter portucalensis</name>
    <dbReference type="NCBI Taxonomy" id="2608384"/>
    <lineage>
        <taxon>Bacteria</taxon>
        <taxon>Pseudomonadati</taxon>
        <taxon>Campylobacterota</taxon>
        <taxon>Epsilonproteobacteria</taxon>
        <taxon>Campylobacterales</taxon>
        <taxon>Campylobacteraceae</taxon>
        <taxon>Campylobacter</taxon>
    </lineage>
</organism>
<keyword evidence="2" id="KW-0813">Transport</keyword>
<gene>
    <name evidence="16" type="ORF">F1B92_05475</name>
</gene>
<evidence type="ECO:0000256" key="2">
    <source>
        <dbReference type="ARBA" id="ARBA00022448"/>
    </source>
</evidence>
<dbReference type="InterPro" id="IPR001320">
    <property type="entry name" value="Iontro_rcpt_C"/>
</dbReference>
<dbReference type="PANTHER" id="PTHR35936:SF17">
    <property type="entry name" value="ARGININE-BINDING EXTRACELLULAR PROTEIN ARTP"/>
    <property type="match status" value="1"/>
</dbReference>
<comment type="subcellular location">
    <subcellularLocation>
        <location evidence="1">Membrane</location>
        <topology evidence="1">Multi-pass membrane protein</topology>
    </subcellularLocation>
</comment>
<keyword evidence="10" id="KW-1071">Ligand-gated ion channel</keyword>
<evidence type="ECO:0000256" key="5">
    <source>
        <dbReference type="ARBA" id="ARBA00022989"/>
    </source>
</evidence>
<evidence type="ECO:0000256" key="10">
    <source>
        <dbReference type="ARBA" id="ARBA00023286"/>
    </source>
</evidence>
<reference evidence="16 17" key="1">
    <citation type="submission" date="2019-09" db="EMBL/GenBank/DDBJ databases">
        <authorList>
            <person name="Silva M."/>
            <person name="Pereira G."/>
            <person name="Lopes-Da-Costa L."/>
            <person name="Silva E."/>
        </authorList>
    </citation>
    <scope>NUCLEOTIDE SEQUENCE [LARGE SCALE GENOMIC DNA]</scope>
    <source>
        <strain evidence="16 17">FMV-PI01</strain>
    </source>
</reference>
<evidence type="ECO:0000259" key="13">
    <source>
        <dbReference type="SMART" id="SM00062"/>
    </source>
</evidence>
<dbReference type="GO" id="GO:0016020">
    <property type="term" value="C:membrane"/>
    <property type="evidence" value="ECO:0007669"/>
    <property type="project" value="UniProtKB-SubCell"/>
</dbReference>
<comment type="caution">
    <text evidence="16">The sequence shown here is derived from an EMBL/GenBank/DDBJ whole genome shotgun (WGS) entry which is preliminary data.</text>
</comment>
<evidence type="ECO:0000256" key="11">
    <source>
        <dbReference type="ARBA" id="ARBA00023303"/>
    </source>
</evidence>
<evidence type="ECO:0000259" key="15">
    <source>
        <dbReference type="SMART" id="SM00918"/>
    </source>
</evidence>
<evidence type="ECO:0000256" key="9">
    <source>
        <dbReference type="ARBA" id="ARBA00023180"/>
    </source>
</evidence>
<keyword evidence="4 12" id="KW-0732">Signal</keyword>
<dbReference type="SMART" id="SM00079">
    <property type="entry name" value="PBPe"/>
    <property type="match status" value="1"/>
</dbReference>
<dbReference type="AlphaFoldDB" id="A0A6L5WHP7"/>
<evidence type="ECO:0000256" key="3">
    <source>
        <dbReference type="ARBA" id="ARBA00022692"/>
    </source>
</evidence>
<evidence type="ECO:0000313" key="17">
    <source>
        <dbReference type="Proteomes" id="UP000476338"/>
    </source>
</evidence>
<name>A0A6L5WHP7_9BACT</name>
<dbReference type="InterPro" id="IPR019594">
    <property type="entry name" value="Glu/Gly-bd"/>
</dbReference>
<evidence type="ECO:0000259" key="14">
    <source>
        <dbReference type="SMART" id="SM00079"/>
    </source>
</evidence>
<proteinExistence type="predicted"/>
<feature type="domain" description="Solute-binding protein family 3/N-terminal" evidence="13">
    <location>
        <begin position="24"/>
        <end position="243"/>
    </location>
</feature>
<reference evidence="16 17" key="2">
    <citation type="submission" date="2020-03" db="EMBL/GenBank/DDBJ databases">
        <title>Campylobacter portucalensis sp. nov., a new species of Campylobacter isolated from the reproductive tract of bulls.</title>
        <authorList>
            <person name="Silva M.F."/>
            <person name="Pereira G."/>
            <person name="Carneiro C."/>
            <person name="Hemphill A."/>
            <person name="Mateus L."/>
            <person name="Lopes-Da-Costa L."/>
            <person name="Silva E."/>
        </authorList>
    </citation>
    <scope>NUCLEOTIDE SEQUENCE [LARGE SCALE GENOMIC DNA]</scope>
    <source>
        <strain evidence="16 17">FMV-PI01</strain>
    </source>
</reference>
<feature type="domain" description="Ionotropic glutamate receptor C-terminal" evidence="14">
    <location>
        <begin position="24"/>
        <end position="241"/>
    </location>
</feature>
<dbReference type="SUPFAM" id="SSF53850">
    <property type="entry name" value="Periplasmic binding protein-like II"/>
    <property type="match status" value="1"/>
</dbReference>
<evidence type="ECO:0000256" key="1">
    <source>
        <dbReference type="ARBA" id="ARBA00004141"/>
    </source>
</evidence>
<dbReference type="EMBL" id="VWSJ01000020">
    <property type="protein sequence ID" value="MSN96619.1"/>
    <property type="molecule type" value="Genomic_DNA"/>
</dbReference>
<evidence type="ECO:0000256" key="6">
    <source>
        <dbReference type="ARBA" id="ARBA00023065"/>
    </source>
</evidence>
<accession>A0A6L5WHP7</accession>
<feature type="signal peptide" evidence="12">
    <location>
        <begin position="1"/>
        <end position="22"/>
    </location>
</feature>
<keyword evidence="3" id="KW-0812">Transmembrane</keyword>
<protein>
    <submittedName>
        <fullName evidence="16">Basic amino acid ABC transporter substrate-binding protein</fullName>
    </submittedName>
</protein>
<keyword evidence="6" id="KW-0406">Ion transport</keyword>
<dbReference type="SMART" id="SM00062">
    <property type="entry name" value="PBPb"/>
    <property type="match status" value="1"/>
</dbReference>
<dbReference type="GO" id="GO:0015276">
    <property type="term" value="F:ligand-gated monoatomic ion channel activity"/>
    <property type="evidence" value="ECO:0007669"/>
    <property type="project" value="InterPro"/>
</dbReference>
<evidence type="ECO:0000256" key="7">
    <source>
        <dbReference type="ARBA" id="ARBA00023136"/>
    </source>
</evidence>
<keyword evidence="5" id="KW-1133">Transmembrane helix</keyword>
<dbReference type="InterPro" id="IPR001638">
    <property type="entry name" value="Solute-binding_3/MltF_N"/>
</dbReference>
<dbReference type="Pfam" id="PF00497">
    <property type="entry name" value="SBP_bac_3"/>
    <property type="match status" value="1"/>
</dbReference>
<keyword evidence="7" id="KW-0472">Membrane</keyword>
<feature type="chain" id="PRO_5026839546" evidence="12">
    <location>
        <begin position="23"/>
        <end position="243"/>
    </location>
</feature>
<keyword evidence="9" id="KW-0325">Glycoprotein</keyword>
<dbReference type="SMART" id="SM00918">
    <property type="entry name" value="Lig_chan-Glu_bd"/>
    <property type="match status" value="1"/>
</dbReference>
<keyword evidence="8" id="KW-0675">Receptor</keyword>
<keyword evidence="17" id="KW-1185">Reference proteome</keyword>
<keyword evidence="11" id="KW-0407">Ion channel</keyword>
<dbReference type="PANTHER" id="PTHR35936">
    <property type="entry name" value="MEMBRANE-BOUND LYTIC MUREIN TRANSGLYCOSYLASE F"/>
    <property type="match status" value="1"/>
</dbReference>
<sequence length="243" mass="27004">MKNFFKNLVLASVVLSTSFLNAHTLKVGTNANFPPFEFVDENSKITGFDIDLIDAISKKVGFEYEIVNMGFDGLIPALKSGKIDIIASSMSATEERKKAVDFTDAYYITENAFIKRKADLSIKTKDDTKGKAFGVQLGTIQEWAVDKIKDAKKITMKNPIGVVMALKNSKLDVVILDLSVANGYVRENSDLEIFHIEPDGSDGSSFALDKDKHTELVTKFNNAIKELKVDGTYDKLLEKYNLK</sequence>
<feature type="domain" description="Ionotropic glutamate receptor L-glutamate and glycine-binding" evidence="15">
    <location>
        <begin position="35"/>
        <end position="80"/>
    </location>
</feature>
<dbReference type="RefSeq" id="WP_154570888.1">
    <property type="nucleotide sequence ID" value="NZ_VWSJ01000020.1"/>
</dbReference>
<dbReference type="Proteomes" id="UP000476338">
    <property type="component" value="Unassembled WGS sequence"/>
</dbReference>
<evidence type="ECO:0000256" key="8">
    <source>
        <dbReference type="ARBA" id="ARBA00023170"/>
    </source>
</evidence>
<evidence type="ECO:0000256" key="12">
    <source>
        <dbReference type="SAM" id="SignalP"/>
    </source>
</evidence>
<dbReference type="Gene3D" id="3.40.190.10">
    <property type="entry name" value="Periplasmic binding protein-like II"/>
    <property type="match status" value="2"/>
</dbReference>
<dbReference type="CDD" id="cd13624">
    <property type="entry name" value="PBP2_Arg_Lys_His"/>
    <property type="match status" value="1"/>
</dbReference>
<evidence type="ECO:0000313" key="16">
    <source>
        <dbReference type="EMBL" id="MSN96619.1"/>
    </source>
</evidence>
<evidence type="ECO:0000256" key="4">
    <source>
        <dbReference type="ARBA" id="ARBA00022729"/>
    </source>
</evidence>